<feature type="region of interest" description="Disordered" evidence="2">
    <location>
        <begin position="742"/>
        <end position="774"/>
    </location>
</feature>
<comment type="similarity">
    <text evidence="1">Belongs to the round spermatid basic protein 1 family.</text>
</comment>
<dbReference type="PANTHER" id="PTHR13354:SF11">
    <property type="entry name" value="LYSINE-SPECIFIC DEMETHYLASE 9"/>
    <property type="match status" value="1"/>
</dbReference>
<feature type="region of interest" description="Disordered" evidence="2">
    <location>
        <begin position="172"/>
        <end position="201"/>
    </location>
</feature>
<feature type="region of interest" description="Disordered" evidence="2">
    <location>
        <begin position="662"/>
        <end position="693"/>
    </location>
</feature>
<feature type="compositionally biased region" description="Basic and acidic residues" evidence="2">
    <location>
        <begin position="1699"/>
        <end position="1737"/>
    </location>
</feature>
<feature type="compositionally biased region" description="Basic and acidic residues" evidence="2">
    <location>
        <begin position="1825"/>
        <end position="1834"/>
    </location>
</feature>
<feature type="compositionally biased region" description="Basic and acidic residues" evidence="2">
    <location>
        <begin position="929"/>
        <end position="946"/>
    </location>
</feature>
<feature type="compositionally biased region" description="Polar residues" evidence="2">
    <location>
        <begin position="1929"/>
        <end position="1939"/>
    </location>
</feature>
<gene>
    <name evidence="4" type="primary">LOC108682578</name>
</gene>
<keyword evidence="3" id="KW-1185">Reference proteome</keyword>
<feature type="compositionally biased region" description="Basic residues" evidence="2">
    <location>
        <begin position="1782"/>
        <end position="1791"/>
    </location>
</feature>
<dbReference type="RefSeq" id="XP_018027258.1">
    <property type="nucleotide sequence ID" value="XM_018171769.2"/>
</dbReference>
<accession>A0A8B7PM52</accession>
<feature type="compositionally biased region" description="Polar residues" evidence="2">
    <location>
        <begin position="534"/>
        <end position="546"/>
    </location>
</feature>
<feature type="region of interest" description="Disordered" evidence="2">
    <location>
        <begin position="1042"/>
        <end position="1087"/>
    </location>
</feature>
<dbReference type="InterPro" id="IPR026306">
    <property type="entry name" value="RSBN1/Dpy-2/CEP530"/>
</dbReference>
<feature type="region of interest" description="Disordered" evidence="2">
    <location>
        <begin position="227"/>
        <end position="438"/>
    </location>
</feature>
<dbReference type="KEGG" id="hazt:108682578"/>
<feature type="compositionally biased region" description="Polar residues" evidence="2">
    <location>
        <begin position="426"/>
        <end position="435"/>
    </location>
</feature>
<organism evidence="3 4">
    <name type="scientific">Hyalella azteca</name>
    <name type="common">Amphipod</name>
    <dbReference type="NCBI Taxonomy" id="294128"/>
    <lineage>
        <taxon>Eukaryota</taxon>
        <taxon>Metazoa</taxon>
        <taxon>Ecdysozoa</taxon>
        <taxon>Arthropoda</taxon>
        <taxon>Crustacea</taxon>
        <taxon>Multicrustacea</taxon>
        <taxon>Malacostraca</taxon>
        <taxon>Eumalacostraca</taxon>
        <taxon>Peracarida</taxon>
        <taxon>Amphipoda</taxon>
        <taxon>Senticaudata</taxon>
        <taxon>Talitrida</taxon>
        <taxon>Talitroidea</taxon>
        <taxon>Hyalellidae</taxon>
        <taxon>Hyalella</taxon>
    </lineage>
</organism>
<dbReference type="GeneID" id="108682578"/>
<evidence type="ECO:0000313" key="4">
    <source>
        <dbReference type="RefSeq" id="XP_018027258.1"/>
    </source>
</evidence>
<feature type="compositionally biased region" description="Low complexity" evidence="2">
    <location>
        <begin position="1852"/>
        <end position="1868"/>
    </location>
</feature>
<feature type="compositionally biased region" description="Low complexity" evidence="2">
    <location>
        <begin position="809"/>
        <end position="819"/>
    </location>
</feature>
<feature type="compositionally biased region" description="Low complexity" evidence="2">
    <location>
        <begin position="1887"/>
        <end position="1900"/>
    </location>
</feature>
<reference evidence="4" key="1">
    <citation type="submission" date="2025-08" db="UniProtKB">
        <authorList>
            <consortium name="RefSeq"/>
        </authorList>
    </citation>
    <scope>IDENTIFICATION</scope>
</reference>
<feature type="compositionally biased region" description="Polar residues" evidence="2">
    <location>
        <begin position="1056"/>
        <end position="1070"/>
    </location>
</feature>
<feature type="region of interest" description="Disordered" evidence="2">
    <location>
        <begin position="792"/>
        <end position="890"/>
    </location>
</feature>
<feature type="compositionally biased region" description="Basic and acidic residues" evidence="2">
    <location>
        <begin position="1792"/>
        <end position="1818"/>
    </location>
</feature>
<feature type="region of interest" description="Disordered" evidence="2">
    <location>
        <begin position="929"/>
        <end position="1011"/>
    </location>
</feature>
<sequence>MSSSPQEGDCEDRSYTPPLPPNDCALNPHKPQPVENDQPQDSQKPSSYESNFNDLDVNVVLTQDSSASHNIEEPLINHLQKYSLLSTSKENTVGISESVSVCDDTAQTNSIDVLDNSFSTSDEIFNSIEENNDQNFKDKLEKCKPPLGNGLSPSENESAVHQLGDDVTPNLGTWSYPSHGAGLNGDTQPQSELSSNLSTSAMGLPDTGYIQTPLDDPRCTKALDTAMADSPASPTPCSADDAPDSTFQGFSPTEHPHGTSDSARNIDSVYAKDRDIYNGPTDVQCSRTEDYSDSPASPPTFLATKLPSPRQQCEDDPSLIPPLLSVSCRTEDEAGFEECRDSHSPCTPPLPPTQPPPLPPPPLTPPPLPLSPPPPPLSPPPSSRSSPKSPTQTFLSPPAAGENLTKPKICDPPDSDEFQNYPGCPSPNTNSTFQRNLDDKMASLLSKFTEKNQNGPSEEDSLQASLEAKEYANKTLNASSPLSPDRPFLPPVFTSFLPSSGEIFSAGRASSGLLNNSPPSPSSTSDSSDTDDSFTYSRVSSSQTHTAGHRAKKKKSWRKRSKKRTASSPFNEVSIECPPSPTPQFGSPDSSRSPSPAPMARMSEKRKMLDGTTGDLQSKWRRNVNTVHDVTESRSAAATAGSLPIRLQAPLPSLCINTSIPPPLPPNIPPPPIPPPPPLAITGAPSPAHISSTHDGSFLPLRVADILSPTGSCRSDIMSPTRGADLMSPIIPVLGGMVTNCRPPDGMSPVASGRGDIMSPPPQSPRYGSVMSPSHTPSAAYFHSLPSSYKLNSAPNTGAPHAPSGGDGSKYSGSGNHSSHSSHHHHHHHHRSSRSNTSSNSRRARSPMDLPVPKWNLDPIYTRPKVQGKTPPHQKERPGKTPPYQRENSVIKEKEIILQPVEPRRITIPPSAEKLRRYSEDKERIMDRDKRLSIESLDSPKSRVFDENSNGGNSRTGVLERSNSASSQSLVSKIDSESESVAIETDAETDSKAQATARSRTSGDAGPKLDFQDEVLGELGEFAAAGDTSIYTGPELEEVVEKAVPSGGIKEEEMNLLSSTKSRSKLPTSSKRAEREPPNNTSNTSIDVSFDKMEIMAEPDKDSVRIACIDTDVKVAVKLEFKPEKDALVESLALPLPAAPSRDVDAPIDDKPVIKVESDCKTAGNVETDKSVLKGKTEAEPVLKVETNHVNEVENKSKIESKNDIFAEPKEVIKSQTSSHRSDKHDKSSRQDKSKSHGSSSHESSRRHHKDGRSSSSRQCSRCYKRSKIKRYNCGVQCVLTPASDSLPDAQKPVDISKVTSNATSAETKRSASRRPKTLRKDLKYGDLIHIETYPNGEASVCHMYEDEMTHLTPQQREEAAREFLEVVFAEDSAGYADHVCGIVHDSAHYMPDLLDYFSERHANLIVKAGVIGHIGRNSDLETYTMQKYKEEVYRGYCGGTFRAGPLHQVSVVGTVHEEVGGYFPHFLSMVEENPFLRLAMPWGELSSLCGSPPQQSNDGPIVWIRPGEQLIPTAELGKSPAKRKRTGINELQRLQYLPRASNAREMLFEDRTKAHADHVGAGLYRRTTGAVGILKAVHCGESYTHNRIVKDVVAFDAHDFDEVVEKLQLDLHEPPTSQCVLWIEDAKLNQLRREGIRFARIQLCDNDIYFLPRNIIHQFRTVTAVCSVAWHVQLKQYYVGERSSDALEDGLETKIEYGRLETTSRPDDAQDDEVVKKTEQLTDDMEGSKAEQPIKKDLKRSRSKESATESKNNDSKKTSEKRDDKPERRKDQSSREESRDKHKHHKHKKEKDRERSNRDGERSSRDRERSKDRDKSDKLKKRERRESSVDIDRVKKKLKLGNDSPRPQDGPAPGDAGTTLTAATDLTSLKPETATEDSRSATANVGATTTDTTTSDVGDTVTASVTGTTASISPAVGVSATNAVGTSGIIPTTVSSGPNAAPAKPKVRKSSQCRTNNSSVDLLDSIMAVMTPRPHK</sequence>
<feature type="compositionally biased region" description="Low complexity" evidence="2">
    <location>
        <begin position="587"/>
        <end position="601"/>
    </location>
</feature>
<feature type="region of interest" description="Disordered" evidence="2">
    <location>
        <begin position="1192"/>
        <end position="1260"/>
    </location>
</feature>
<dbReference type="GO" id="GO:0005634">
    <property type="term" value="C:nucleus"/>
    <property type="evidence" value="ECO:0007669"/>
    <property type="project" value="InterPro"/>
</dbReference>
<proteinExistence type="inferred from homology"/>
<feature type="compositionally biased region" description="Pro residues" evidence="2">
    <location>
        <begin position="346"/>
        <end position="382"/>
    </location>
</feature>
<feature type="region of interest" description="Disordered" evidence="2">
    <location>
        <begin position="1285"/>
        <end position="1319"/>
    </location>
</feature>
<dbReference type="PANTHER" id="PTHR13354">
    <property type="entry name" value="ROUND SPERMATID BASIC PROTEIN 1"/>
    <property type="match status" value="1"/>
</dbReference>
<feature type="compositionally biased region" description="Basic residues" evidence="2">
    <location>
        <begin position="547"/>
        <end position="565"/>
    </location>
</feature>
<feature type="region of interest" description="Disordered" evidence="2">
    <location>
        <begin position="1929"/>
        <end position="1959"/>
    </location>
</feature>
<feature type="compositionally biased region" description="Basic residues" evidence="2">
    <location>
        <begin position="820"/>
        <end position="833"/>
    </location>
</feature>
<feature type="compositionally biased region" description="Polar residues" evidence="2">
    <location>
        <begin position="185"/>
        <end position="201"/>
    </location>
</feature>
<feature type="region of interest" description="Disordered" evidence="2">
    <location>
        <begin position="504"/>
        <end position="617"/>
    </location>
</feature>
<dbReference type="Proteomes" id="UP000694843">
    <property type="component" value="Unplaced"/>
</dbReference>
<evidence type="ECO:0000256" key="1">
    <source>
        <dbReference type="ARBA" id="ARBA00010560"/>
    </source>
</evidence>
<feature type="compositionally biased region" description="Polar residues" evidence="2">
    <location>
        <begin position="1078"/>
        <end position="1087"/>
    </location>
</feature>
<feature type="compositionally biased region" description="Basic and acidic residues" evidence="2">
    <location>
        <begin position="329"/>
        <end position="343"/>
    </location>
</feature>
<evidence type="ECO:0000256" key="2">
    <source>
        <dbReference type="SAM" id="MobiDB-lite"/>
    </source>
</evidence>
<name>A0A8B7PM52_HYAAZ</name>
<feature type="compositionally biased region" description="Basic and acidic residues" evidence="2">
    <location>
        <begin position="1744"/>
        <end position="1781"/>
    </location>
</feature>
<feature type="compositionally biased region" description="Pro residues" evidence="2">
    <location>
        <begin position="662"/>
        <end position="679"/>
    </location>
</feature>
<feature type="compositionally biased region" description="Polar residues" evidence="2">
    <location>
        <begin position="947"/>
        <end position="971"/>
    </location>
</feature>
<feature type="compositionally biased region" description="Basic and acidic residues" evidence="2">
    <location>
        <begin position="1220"/>
        <end position="1235"/>
    </location>
</feature>
<feature type="compositionally biased region" description="Polar residues" evidence="2">
    <location>
        <begin position="35"/>
        <end position="52"/>
    </location>
</feature>
<dbReference type="OrthoDB" id="6020087at2759"/>
<evidence type="ECO:0000313" key="3">
    <source>
        <dbReference type="Proteomes" id="UP000694843"/>
    </source>
</evidence>
<feature type="compositionally biased region" description="Polar residues" evidence="2">
    <location>
        <begin position="992"/>
        <end position="1002"/>
    </location>
</feature>
<feature type="region of interest" description="Disordered" evidence="2">
    <location>
        <begin position="1"/>
        <end position="52"/>
    </location>
</feature>
<protein>
    <submittedName>
        <fullName evidence="4">Uncharacterized protein LOC108682578</fullName>
    </submittedName>
</protein>
<feature type="compositionally biased region" description="Basic and acidic residues" evidence="2">
    <location>
        <begin position="1192"/>
        <end position="1213"/>
    </location>
</feature>
<feature type="region of interest" description="Disordered" evidence="2">
    <location>
        <begin position="1699"/>
        <end position="1900"/>
    </location>
</feature>